<reference evidence="3 4" key="1">
    <citation type="submission" date="2016-10" db="EMBL/GenBank/DDBJ databases">
        <authorList>
            <person name="de Groot N.N."/>
        </authorList>
    </citation>
    <scope>NUCLEOTIDE SEQUENCE [LARGE SCALE GENOMIC DNA]</scope>
    <source>
        <strain evidence="3 4">DSM 21771</strain>
    </source>
</reference>
<proteinExistence type="predicted"/>
<evidence type="ECO:0000313" key="4">
    <source>
        <dbReference type="Proteomes" id="UP000198853"/>
    </source>
</evidence>
<sequence length="369" mass="41106">MSEEKQKKPFYKRWWFFVIIGVVVIGMVGQTDDYVADDEDEDNGNGEEVAEADADATEEEDIDEEADVEATEEEEPEVHDIDFDPTIDIGEEEVVIEGETNFDDGTNLDYQIVNNDDIDEMLDGDLEVEDGTFSENINIEDLSVGEIEVVFGYYPFNQSEEITETYGEEGQFIENDDIDEYGEIRVVETAVNATPIELNGSGDVATETFDLQPGFAVIDANHQGEANFIVELKDESGDQELLVNEIGNYDGETFALIPGEGEYHFDIDADGAWEAEVTQTMPGDDDIESEDEQIEGSGDSVIFVDMESGNKRFEFTHDGEANFIVLLNGMDLLVNDIGSYEGSQSQNLADDDVYVFEIQADGSWTIEIE</sequence>
<accession>A0A1G8M9G3</accession>
<organism evidence="3 4">
    <name type="scientific">Natribacillus halophilus</name>
    <dbReference type="NCBI Taxonomy" id="549003"/>
    <lineage>
        <taxon>Bacteria</taxon>
        <taxon>Bacillati</taxon>
        <taxon>Bacillota</taxon>
        <taxon>Bacilli</taxon>
        <taxon>Bacillales</taxon>
        <taxon>Bacillaceae</taxon>
        <taxon>Natribacillus</taxon>
    </lineage>
</organism>
<keyword evidence="2" id="KW-1133">Transmembrane helix</keyword>
<keyword evidence="2" id="KW-0812">Transmembrane</keyword>
<dbReference type="OrthoDB" id="2664546at2"/>
<dbReference type="EMBL" id="FNEN01000004">
    <property type="protein sequence ID" value="SDI64515.1"/>
    <property type="molecule type" value="Genomic_DNA"/>
</dbReference>
<keyword evidence="4" id="KW-1185">Reference proteome</keyword>
<name>A0A1G8M9G3_9BACI</name>
<keyword evidence="2" id="KW-0472">Membrane</keyword>
<dbReference type="AlphaFoldDB" id="A0A1G8M9G3"/>
<dbReference type="RefSeq" id="WP_090397143.1">
    <property type="nucleotide sequence ID" value="NZ_FNEN01000004.1"/>
</dbReference>
<dbReference type="Proteomes" id="UP000198853">
    <property type="component" value="Unassembled WGS sequence"/>
</dbReference>
<gene>
    <name evidence="3" type="ORF">SAMN04488123_10443</name>
</gene>
<protein>
    <submittedName>
        <fullName evidence="3">Uncharacterized protein</fullName>
    </submittedName>
</protein>
<evidence type="ECO:0000256" key="1">
    <source>
        <dbReference type="SAM" id="MobiDB-lite"/>
    </source>
</evidence>
<evidence type="ECO:0000313" key="3">
    <source>
        <dbReference type="EMBL" id="SDI64515.1"/>
    </source>
</evidence>
<evidence type="ECO:0000256" key="2">
    <source>
        <dbReference type="SAM" id="Phobius"/>
    </source>
</evidence>
<feature type="transmembrane region" description="Helical" evidence="2">
    <location>
        <begin position="12"/>
        <end position="29"/>
    </location>
</feature>
<feature type="region of interest" description="Disordered" evidence="1">
    <location>
        <begin position="34"/>
        <end position="77"/>
    </location>
</feature>